<dbReference type="RefSeq" id="WP_200194739.1">
    <property type="nucleotide sequence ID" value="NZ_JAENHM010000049.1"/>
</dbReference>
<reference evidence="3" key="1">
    <citation type="submission" date="2021-01" db="EMBL/GenBank/DDBJ databases">
        <title>Genome public.</title>
        <authorList>
            <person name="Liu C."/>
            <person name="Sun Q."/>
        </authorList>
    </citation>
    <scope>NUCLEOTIDE SEQUENCE [LARGE SCALE GENOMIC DNA]</scope>
    <source>
        <strain evidence="3">YIM B02556</strain>
    </source>
</reference>
<feature type="domain" description="HTH iclR-type" evidence="1">
    <location>
        <begin position="218"/>
        <end position="250"/>
    </location>
</feature>
<accession>A0ABS1F6R2</accession>
<dbReference type="Proteomes" id="UP000652760">
    <property type="component" value="Unassembled WGS sequence"/>
</dbReference>
<organism evidence="2 3">
    <name type="scientific">Azospirillum endophyticum</name>
    <dbReference type="NCBI Taxonomy" id="2800326"/>
    <lineage>
        <taxon>Bacteria</taxon>
        <taxon>Pseudomonadati</taxon>
        <taxon>Pseudomonadota</taxon>
        <taxon>Alphaproteobacteria</taxon>
        <taxon>Rhodospirillales</taxon>
        <taxon>Azospirillaceae</taxon>
        <taxon>Azospirillum</taxon>
    </lineage>
</organism>
<comment type="caution">
    <text evidence="2">The sequence shown here is derived from an EMBL/GenBank/DDBJ whole genome shotgun (WGS) entry which is preliminary data.</text>
</comment>
<evidence type="ECO:0000313" key="2">
    <source>
        <dbReference type="EMBL" id="MBK1839053.1"/>
    </source>
</evidence>
<keyword evidence="3" id="KW-1185">Reference proteome</keyword>
<dbReference type="Pfam" id="PF09339">
    <property type="entry name" value="HTH_IclR"/>
    <property type="match status" value="1"/>
</dbReference>
<evidence type="ECO:0000313" key="3">
    <source>
        <dbReference type="Proteomes" id="UP000652760"/>
    </source>
</evidence>
<dbReference type="InterPro" id="IPR036390">
    <property type="entry name" value="WH_DNA-bd_sf"/>
</dbReference>
<gene>
    <name evidence="2" type="ORF">JHL17_16700</name>
</gene>
<dbReference type="EMBL" id="JAENHM010000049">
    <property type="protein sequence ID" value="MBK1839053.1"/>
    <property type="molecule type" value="Genomic_DNA"/>
</dbReference>
<sequence length="309" mass="34388">MDVGTPVEEEPEWMRRHPDFQAVLCHFCDRLVAPLRRQRVMIKLFGQRAPTEIAAQIIMMHTTARSPSERPTVTRIQDRLPGTRRTAAFIALLRGFGIVQAERDPGDARIRYLVPGPILVDGLRDWLALHLSCHCRLAGGEDAGERLRTDRGFYDRVVRECASLLDPRNRPLLRHPDLAWLDEHDSGLYLALTLVERSLAQAATAGAGDDGGGWVEASAADLAALLGVSKSHIRNLINAMEARGLIRQDEHRHRLLPTDRFRQAVERWFCHQIDGIAQAARRAGRGAEDARPAAVLADQSSATFPVAMS</sequence>
<dbReference type="InterPro" id="IPR036388">
    <property type="entry name" value="WH-like_DNA-bd_sf"/>
</dbReference>
<dbReference type="SUPFAM" id="SSF46785">
    <property type="entry name" value="Winged helix' DNA-binding domain"/>
    <property type="match status" value="1"/>
</dbReference>
<dbReference type="InterPro" id="IPR005471">
    <property type="entry name" value="Tscrpt_reg_IclR_N"/>
</dbReference>
<evidence type="ECO:0000259" key="1">
    <source>
        <dbReference type="Pfam" id="PF09339"/>
    </source>
</evidence>
<proteinExistence type="predicted"/>
<dbReference type="Gene3D" id="1.10.10.10">
    <property type="entry name" value="Winged helix-like DNA-binding domain superfamily/Winged helix DNA-binding domain"/>
    <property type="match status" value="1"/>
</dbReference>
<name>A0ABS1F6R2_9PROT</name>
<protein>
    <submittedName>
        <fullName evidence="2">Helix-turn-helix domain-containing protein</fullName>
    </submittedName>
</protein>